<proteinExistence type="predicted"/>
<protein>
    <submittedName>
        <fullName evidence="2">Uncharacterized protein</fullName>
    </submittedName>
</protein>
<sequence length="42" mass="4669">MMKSIAGMQAMQQEAHDKIGLPGGKPYKERARWGVTAEEHAE</sequence>
<accession>A0A383R5T0</accession>
<organism evidence="2 3">
    <name type="scientific">Paenibacillus alvei</name>
    <name type="common">Bacillus alvei</name>
    <dbReference type="NCBI Taxonomy" id="44250"/>
    <lineage>
        <taxon>Bacteria</taxon>
        <taxon>Bacillati</taxon>
        <taxon>Bacillota</taxon>
        <taxon>Bacilli</taxon>
        <taxon>Bacillales</taxon>
        <taxon>Paenibacillaceae</taxon>
        <taxon>Paenibacillus</taxon>
    </lineage>
</organism>
<evidence type="ECO:0000256" key="1">
    <source>
        <dbReference type="SAM" id="MobiDB-lite"/>
    </source>
</evidence>
<evidence type="ECO:0000313" key="2">
    <source>
        <dbReference type="EMBL" id="SYX82021.1"/>
    </source>
</evidence>
<reference evidence="3" key="1">
    <citation type="submission" date="2018-08" db="EMBL/GenBank/DDBJ databases">
        <authorList>
            <person name="Chevrot R."/>
        </authorList>
    </citation>
    <scope>NUCLEOTIDE SEQUENCE [LARGE SCALE GENOMIC DNA]</scope>
</reference>
<evidence type="ECO:0000313" key="3">
    <source>
        <dbReference type="Proteomes" id="UP000304148"/>
    </source>
</evidence>
<dbReference type="AlphaFoldDB" id="A0A383R5T0"/>
<feature type="compositionally biased region" description="Basic and acidic residues" evidence="1">
    <location>
        <begin position="26"/>
        <end position="42"/>
    </location>
</feature>
<name>A0A383R5T0_PAEAL</name>
<feature type="region of interest" description="Disordered" evidence="1">
    <location>
        <begin position="1"/>
        <end position="42"/>
    </location>
</feature>
<dbReference type="EMBL" id="LS992241">
    <property type="protein sequence ID" value="SYX82021.1"/>
    <property type="molecule type" value="Genomic_DNA"/>
</dbReference>
<dbReference type="Proteomes" id="UP000304148">
    <property type="component" value="Chromosome"/>
</dbReference>
<gene>
    <name evidence="2" type="ORF">PBLR_10441</name>
</gene>